<dbReference type="eggNOG" id="COG1073">
    <property type="taxonomic scope" value="Bacteria"/>
</dbReference>
<dbReference type="Gene3D" id="3.40.50.1820">
    <property type="entry name" value="alpha/beta hydrolase"/>
    <property type="match status" value="1"/>
</dbReference>
<dbReference type="RefSeq" id="WP_128642300.1">
    <property type="nucleotide sequence ID" value="NZ_CP008947.1"/>
</dbReference>
<accession>A0A076EQ11</accession>
<keyword evidence="2 3" id="KW-0378">Hydrolase</keyword>
<dbReference type="PANTHER" id="PTHR22946:SF12">
    <property type="entry name" value="CONIDIAL PIGMENT BIOSYNTHESIS PROTEIN AYG1 (AFU_ORTHOLOGUE AFUA_2G17550)"/>
    <property type="match status" value="1"/>
</dbReference>
<dbReference type="SUPFAM" id="SSF53474">
    <property type="entry name" value="alpha/beta-Hydrolases"/>
    <property type="match status" value="1"/>
</dbReference>
<dbReference type="InterPro" id="IPR029058">
    <property type="entry name" value="AB_hydrolase_fold"/>
</dbReference>
<sequence>MSSQPPVLTPEHEMLNWGRLILDGVPYADIVGARDRPSDQGWFEYWMSRADDYESLGDECVRTAHTLSAGEYFYLAAICVQYAQFLWFDDKRAHGQRRKVELYRKAAPYLTPAAELVELSVDGTPMPVFLRVPDGAGPHPVVVLLGGLESTKEESRLMEDLLLARGMATATFDGPGQGEMFVHRELSGDFERYTSTVIDYLVSRDDLQSDAVGVLGRSLGGNYALKSAACDERVAACVCWGGFADMDSWDTETPMTMESWRYVSKVKTLDEAAVHVHQALETRDVLDQLTCPTYVLHGMLDEIPSAFLETLRQHAVNAPLTIVVEDEGDHCCHNLGPRPRFQMADWLADHLVTTDDSPAKEHANG</sequence>
<dbReference type="PANTHER" id="PTHR22946">
    <property type="entry name" value="DIENELACTONE HYDROLASE DOMAIN-CONTAINING PROTEIN-RELATED"/>
    <property type="match status" value="1"/>
</dbReference>
<dbReference type="InterPro" id="IPR010520">
    <property type="entry name" value="FrsA-like"/>
</dbReference>
<dbReference type="InterPro" id="IPR050261">
    <property type="entry name" value="FrsA_esterase"/>
</dbReference>
<evidence type="ECO:0000313" key="4">
    <source>
        <dbReference type="Proteomes" id="UP000028488"/>
    </source>
</evidence>
<evidence type="ECO:0000256" key="1">
    <source>
        <dbReference type="ARBA" id="ARBA00008645"/>
    </source>
</evidence>
<dbReference type="AlphaFoldDB" id="A0A076EQ11"/>
<dbReference type="EMBL" id="CP008947">
    <property type="protein sequence ID" value="AII08016.1"/>
    <property type="molecule type" value="Genomic_DNA"/>
</dbReference>
<organism evidence="3 4">
    <name type="scientific">Rhodococcus opacus</name>
    <name type="common">Nocardia opaca</name>
    <dbReference type="NCBI Taxonomy" id="37919"/>
    <lineage>
        <taxon>Bacteria</taxon>
        <taxon>Bacillati</taxon>
        <taxon>Actinomycetota</taxon>
        <taxon>Actinomycetes</taxon>
        <taxon>Mycobacteriales</taxon>
        <taxon>Nocardiaceae</taxon>
        <taxon>Rhodococcus</taxon>
    </lineage>
</organism>
<gene>
    <name evidence="3" type="ORF">EP51_26660</name>
</gene>
<evidence type="ECO:0000313" key="3">
    <source>
        <dbReference type="EMBL" id="AII08016.1"/>
    </source>
</evidence>
<protein>
    <submittedName>
        <fullName evidence="3">2,6-dihydropseudooxynicotine hydrolase</fullName>
    </submittedName>
</protein>
<dbReference type="Proteomes" id="UP000028488">
    <property type="component" value="Chromosome"/>
</dbReference>
<evidence type="ECO:0000256" key="2">
    <source>
        <dbReference type="ARBA" id="ARBA00022801"/>
    </source>
</evidence>
<dbReference type="Gene3D" id="1.20.1440.110">
    <property type="entry name" value="acylaminoacyl peptidase"/>
    <property type="match status" value="1"/>
</dbReference>
<name>A0A076EQ11_RHOOP</name>
<reference evidence="3 4" key="1">
    <citation type="submission" date="2014-07" db="EMBL/GenBank/DDBJ databases">
        <title>Genome Sequence of Rhodococcus opacus Strain R7, a Biodegrader of Mono- and Polycyclic Aromatic Hydrocarbons.</title>
        <authorList>
            <person name="Di Gennaro P."/>
            <person name="Zampolli J."/>
            <person name="Presti I."/>
            <person name="Cappelletti M."/>
            <person name="D'Ursi P."/>
            <person name="Orro A."/>
            <person name="Mezzelani A."/>
            <person name="Milanesi L."/>
        </authorList>
    </citation>
    <scope>NUCLEOTIDE SEQUENCE [LARGE SCALE GENOMIC DNA]</scope>
    <source>
        <strain evidence="3 4">R7</strain>
    </source>
</reference>
<dbReference type="GO" id="GO:0016787">
    <property type="term" value="F:hydrolase activity"/>
    <property type="evidence" value="ECO:0007669"/>
    <property type="project" value="UniProtKB-KW"/>
</dbReference>
<comment type="similarity">
    <text evidence="1">Belongs to the AB hydrolase superfamily.</text>
</comment>
<dbReference type="Pfam" id="PF06500">
    <property type="entry name" value="FrsA-like"/>
    <property type="match status" value="1"/>
</dbReference>
<proteinExistence type="inferred from homology"/>